<dbReference type="GO" id="GO:0005829">
    <property type="term" value="C:cytosol"/>
    <property type="evidence" value="ECO:0007669"/>
    <property type="project" value="TreeGrafter"/>
</dbReference>
<dbReference type="GO" id="GO:0030527">
    <property type="term" value="F:structural constituent of chromatin"/>
    <property type="evidence" value="ECO:0007669"/>
    <property type="project" value="InterPro"/>
</dbReference>
<dbReference type="GO" id="GO:0030261">
    <property type="term" value="P:chromosome condensation"/>
    <property type="evidence" value="ECO:0007669"/>
    <property type="project" value="UniProtKB-KW"/>
</dbReference>
<dbReference type="PANTHER" id="PTHR33175">
    <property type="entry name" value="DNA-BINDING PROTEIN HU"/>
    <property type="match status" value="1"/>
</dbReference>
<dbReference type="RefSeq" id="WP_158341579.1">
    <property type="nucleotide sequence ID" value="NZ_CP033012.1"/>
</dbReference>
<dbReference type="PRINTS" id="PR01727">
    <property type="entry name" value="DNABINDINGHU"/>
</dbReference>
<keyword evidence="4 6" id="KW-0238">DNA-binding</keyword>
<dbReference type="GO" id="GO:0003677">
    <property type="term" value="F:DNA binding"/>
    <property type="evidence" value="ECO:0007669"/>
    <property type="project" value="UniProtKB-KW"/>
</dbReference>
<dbReference type="InterPro" id="IPR020816">
    <property type="entry name" value="Histone-like_DNA-bd_CS"/>
</dbReference>
<dbReference type="PROSITE" id="PS00045">
    <property type="entry name" value="HISTONE_LIKE"/>
    <property type="match status" value="1"/>
</dbReference>
<dbReference type="AlphaFoldDB" id="A0A4D6XZY7"/>
<dbReference type="CDD" id="cd13831">
    <property type="entry name" value="HU"/>
    <property type="match status" value="1"/>
</dbReference>
<dbReference type="SMART" id="SM00411">
    <property type="entry name" value="BHL"/>
    <property type="match status" value="1"/>
</dbReference>
<dbReference type="InterPro" id="IPR000119">
    <property type="entry name" value="Hist_DNA-bd"/>
</dbReference>
<dbReference type="Pfam" id="PF00216">
    <property type="entry name" value="Bac_DNA_binding"/>
    <property type="match status" value="1"/>
</dbReference>
<evidence type="ECO:0000313" key="7">
    <source>
        <dbReference type="Proteomes" id="UP000298677"/>
    </source>
</evidence>
<dbReference type="PANTHER" id="PTHR33175:SF12">
    <property type="entry name" value="DNA-BINDING PROTEIN HU-ALPHA"/>
    <property type="match status" value="1"/>
</dbReference>
<keyword evidence="3" id="KW-0226">DNA condensation</keyword>
<evidence type="ECO:0000313" key="6">
    <source>
        <dbReference type="EMBL" id="QCI19171.1"/>
    </source>
</evidence>
<dbReference type="EMBL" id="CP033012">
    <property type="protein sequence ID" value="QCI19171.1"/>
    <property type="molecule type" value="Genomic_DNA"/>
</dbReference>
<name>A0A4D6XZY7_9GAMM</name>
<protein>
    <submittedName>
        <fullName evidence="6">HU family DNA-binding protein</fullName>
    </submittedName>
</protein>
<evidence type="ECO:0000256" key="2">
    <source>
        <dbReference type="ARBA" id="ARBA00010529"/>
    </source>
</evidence>
<reference evidence="6 7" key="1">
    <citation type="submission" date="2018-10" db="EMBL/GenBank/DDBJ databases">
        <title>Comparative functional genomics of the obligate endosymbiont Buchnera aphidicola.</title>
        <authorList>
            <person name="Chong R.A."/>
        </authorList>
    </citation>
    <scope>NUCLEOTIDE SEQUENCE [LARGE SCALE GENOMIC DNA]</scope>
    <source>
        <strain evidence="6 7">Aoe</strain>
    </source>
</reference>
<dbReference type="SUPFAM" id="SSF47729">
    <property type="entry name" value="IHF-like DNA-binding proteins"/>
    <property type="match status" value="1"/>
</dbReference>
<sequence length="90" mass="9841">MNKTQLTSSISEETNVSKVQVKKILESMLKTIVLSLKNGKNVQIAGFGTFKVHNRAARIGRNPQTGEKINIAATKVPTFISGKAFRIAIK</sequence>
<evidence type="ECO:0000256" key="5">
    <source>
        <dbReference type="RuleBase" id="RU003939"/>
    </source>
</evidence>
<dbReference type="InterPro" id="IPR010992">
    <property type="entry name" value="IHF-like_DNA-bd_dom_sf"/>
</dbReference>
<comment type="function">
    <text evidence="1">Histone-like DNA-binding protein which is capable of wrapping DNA to stabilize it, and thus to prevent its denaturation under extreme environmental conditions.</text>
</comment>
<evidence type="ECO:0000256" key="3">
    <source>
        <dbReference type="ARBA" id="ARBA00023067"/>
    </source>
</evidence>
<accession>A0A4D6XZY7</accession>
<comment type="similarity">
    <text evidence="2 5">Belongs to the bacterial histone-like protein family.</text>
</comment>
<organism evidence="6 7">
    <name type="scientific">Buchnera aphidicola</name>
    <name type="common">Anoecia oenotherae</name>
    <dbReference type="NCBI Taxonomy" id="1241833"/>
    <lineage>
        <taxon>Bacteria</taxon>
        <taxon>Pseudomonadati</taxon>
        <taxon>Pseudomonadota</taxon>
        <taxon>Gammaproteobacteria</taxon>
        <taxon>Enterobacterales</taxon>
        <taxon>Erwiniaceae</taxon>
        <taxon>Buchnera</taxon>
    </lineage>
</organism>
<keyword evidence="7" id="KW-1185">Reference proteome</keyword>
<evidence type="ECO:0000256" key="1">
    <source>
        <dbReference type="ARBA" id="ARBA00003819"/>
    </source>
</evidence>
<dbReference type="Proteomes" id="UP000298677">
    <property type="component" value="Chromosome"/>
</dbReference>
<dbReference type="Gene3D" id="4.10.520.10">
    <property type="entry name" value="IHF-like DNA-binding proteins"/>
    <property type="match status" value="1"/>
</dbReference>
<evidence type="ECO:0000256" key="4">
    <source>
        <dbReference type="ARBA" id="ARBA00023125"/>
    </source>
</evidence>
<proteinExistence type="inferred from homology"/>
<gene>
    <name evidence="6" type="ORF">D9V65_00140</name>
</gene>
<dbReference type="OrthoDB" id="9799835at2"/>